<keyword evidence="5" id="KW-1185">Reference proteome</keyword>
<evidence type="ECO:0000313" key="4">
    <source>
        <dbReference type="EMBL" id="MBO7746147.1"/>
    </source>
</evidence>
<name>A0ABS3WCW4_9BACL</name>
<dbReference type="EMBL" id="JAGGDJ010000015">
    <property type="protein sequence ID" value="MBO7746147.1"/>
    <property type="molecule type" value="Genomic_DNA"/>
</dbReference>
<reference evidence="4 5" key="1">
    <citation type="submission" date="2021-03" db="EMBL/GenBank/DDBJ databases">
        <title>Paenibacillus artemisicola MWE-103 whole genome sequence.</title>
        <authorList>
            <person name="Ham Y.J."/>
        </authorList>
    </citation>
    <scope>NUCLEOTIDE SEQUENCE [LARGE SCALE GENOMIC DNA]</scope>
    <source>
        <strain evidence="4 5">MWE-103</strain>
    </source>
</reference>
<dbReference type="InterPro" id="IPR043519">
    <property type="entry name" value="NT_sf"/>
</dbReference>
<protein>
    <submittedName>
        <fullName evidence="4">DUF4111 domain-containing protein</fullName>
    </submittedName>
</protein>
<evidence type="ECO:0000259" key="3">
    <source>
        <dbReference type="Pfam" id="PF13427"/>
    </source>
</evidence>
<dbReference type="InterPro" id="IPR025184">
    <property type="entry name" value="AadA_C"/>
</dbReference>
<feature type="domain" description="Adenylyltransferase AadA C-terminal" evidence="3">
    <location>
        <begin position="194"/>
        <end position="259"/>
    </location>
</feature>
<dbReference type="Proteomes" id="UP000670947">
    <property type="component" value="Unassembled WGS sequence"/>
</dbReference>
<gene>
    <name evidence="4" type="ORF">I8J29_18205</name>
</gene>
<feature type="domain" description="Polymerase nucleotidyl transferase" evidence="2">
    <location>
        <begin position="17"/>
        <end position="69"/>
    </location>
</feature>
<dbReference type="SUPFAM" id="SSF81301">
    <property type="entry name" value="Nucleotidyltransferase"/>
    <property type="match status" value="1"/>
</dbReference>
<proteinExistence type="predicted"/>
<evidence type="ECO:0000256" key="1">
    <source>
        <dbReference type="ARBA" id="ARBA00022679"/>
    </source>
</evidence>
<dbReference type="RefSeq" id="WP_208848941.1">
    <property type="nucleotide sequence ID" value="NZ_JAGGDJ010000015.1"/>
</dbReference>
<evidence type="ECO:0000313" key="5">
    <source>
        <dbReference type="Proteomes" id="UP000670947"/>
    </source>
</evidence>
<dbReference type="InterPro" id="IPR002934">
    <property type="entry name" value="Polymerase_NTP_transf_dom"/>
</dbReference>
<accession>A0ABS3WCW4</accession>
<evidence type="ECO:0000259" key="2">
    <source>
        <dbReference type="Pfam" id="PF01909"/>
    </source>
</evidence>
<keyword evidence="1" id="KW-0808">Transferase</keyword>
<comment type="caution">
    <text evidence="4">The sequence shown here is derived from an EMBL/GenBank/DDBJ whole genome shotgun (WGS) entry which is preliminary data.</text>
</comment>
<dbReference type="Pfam" id="PF13427">
    <property type="entry name" value="AadA_C"/>
    <property type="match status" value="1"/>
</dbReference>
<sequence length="281" mass="31772">MTERLPEAVRSSMRRLGESLHSRMPGVVEAVYVYGSAALDAYVAGSSDIDFLVFVTRALTPSEQERIREAHAELEPALGGTEIMGAYIRAEDAGKPAEELLPILSYADRNLKTDGTGDINPVTWWILRRRGVCAYGKPISFRYEPSSEALVRYVIANMNTYWAGWIDRLEQIRLSPEAAEETVPPDQLDFAVEWCVLGMLRQWYTIRMGDVTSKIGAGAYGLAQLPERWHGLIRDAMAIKRLEPAGRYDSRLKRLEELIGLLRLIHAESNRHWHEHYADEG</sequence>
<organism evidence="4 5">
    <name type="scientific">Paenibacillus artemisiicola</name>
    <dbReference type="NCBI Taxonomy" id="1172618"/>
    <lineage>
        <taxon>Bacteria</taxon>
        <taxon>Bacillati</taxon>
        <taxon>Bacillota</taxon>
        <taxon>Bacilli</taxon>
        <taxon>Bacillales</taxon>
        <taxon>Paenibacillaceae</taxon>
        <taxon>Paenibacillus</taxon>
    </lineage>
</organism>
<dbReference type="Pfam" id="PF01909">
    <property type="entry name" value="NTP_transf_2"/>
    <property type="match status" value="1"/>
</dbReference>